<dbReference type="PRINTS" id="PR01007">
    <property type="entry name" value="FLGHOOKFLIK"/>
</dbReference>
<keyword evidence="6" id="KW-0282">Flagellum</keyword>
<sequence length="424" mass="47691">MILQVLAPGAAKVNNPFSQGLSSMKNPNGFGSVLEQVQSEEFLTPVQKQDESGEMEGREAEFLLLLNGLMFEQIPDHSVDVNGTDKGEEHDKAVTLFDFLSDRVEKLTVSKGNNQSIKEMLSSIKEITNRSSLMMPSGLIPLDQWQNVKDISGLTGNPDLEKVFLTTFLLMNGLEKVDDQFRRQFKLMESSIKQSVLPSVSELDYLIQNVEERVQKDTPKPPSSSPLFSKLTPDLKNLTNTYETTLKTEETSMVNNQQASSIGAPMSKVEQYVLHLGQGEKGQEAEKLTKDFQQILSRSVLTQNSQQTKLTIKLYPEHLGAVHIELLKNEHGMTAKFVASTQQAKELLESQLSSLKQAFIHQNVQVDKIEIQQIQPLDQSLNHLLKDGSREQEKQQKEDERKDEEQSESNFAASFEEVLLNLNI</sequence>
<evidence type="ECO:0000256" key="1">
    <source>
        <dbReference type="ARBA" id="ARBA00003944"/>
    </source>
</evidence>
<organism evidence="6 7">
    <name type="scientific">Bacillus songklensis</name>
    <dbReference type="NCBI Taxonomy" id="1069116"/>
    <lineage>
        <taxon>Bacteria</taxon>
        <taxon>Bacillati</taxon>
        <taxon>Bacillota</taxon>
        <taxon>Bacilli</taxon>
        <taxon>Bacillales</taxon>
        <taxon>Bacillaceae</taxon>
        <taxon>Bacillus</taxon>
    </lineage>
</organism>
<evidence type="ECO:0000256" key="3">
    <source>
        <dbReference type="ARBA" id="ARBA00022795"/>
    </source>
</evidence>
<dbReference type="InterPro" id="IPR038610">
    <property type="entry name" value="FliK-like_C_sf"/>
</dbReference>
<dbReference type="Pfam" id="PF02120">
    <property type="entry name" value="Flg_hook"/>
    <property type="match status" value="1"/>
</dbReference>
<keyword evidence="6" id="KW-0969">Cilium</keyword>
<keyword evidence="6" id="KW-0966">Cell projection</keyword>
<dbReference type="InterPro" id="IPR052563">
    <property type="entry name" value="FliK"/>
</dbReference>
<protein>
    <submittedName>
        <fullName evidence="6">Flagellar hook-length control protein FliK</fullName>
    </submittedName>
</protein>
<evidence type="ECO:0000259" key="5">
    <source>
        <dbReference type="Pfam" id="PF02120"/>
    </source>
</evidence>
<evidence type="ECO:0000313" key="6">
    <source>
        <dbReference type="EMBL" id="MFC3882570.1"/>
    </source>
</evidence>
<gene>
    <name evidence="6" type="ORF">ACFOU2_03345</name>
</gene>
<proteinExistence type="inferred from homology"/>
<reference evidence="7" key="1">
    <citation type="journal article" date="2019" name="Int. J. Syst. Evol. Microbiol.">
        <title>The Global Catalogue of Microorganisms (GCM) 10K type strain sequencing project: providing services to taxonomists for standard genome sequencing and annotation.</title>
        <authorList>
            <consortium name="The Broad Institute Genomics Platform"/>
            <consortium name="The Broad Institute Genome Sequencing Center for Infectious Disease"/>
            <person name="Wu L."/>
            <person name="Ma J."/>
        </authorList>
    </citation>
    <scope>NUCLEOTIDE SEQUENCE [LARGE SCALE GENOMIC DNA]</scope>
    <source>
        <strain evidence="7">CCUG 61889</strain>
    </source>
</reference>
<evidence type="ECO:0000256" key="2">
    <source>
        <dbReference type="ARBA" id="ARBA00009149"/>
    </source>
</evidence>
<feature type="compositionally biased region" description="Basic and acidic residues" evidence="4">
    <location>
        <begin position="386"/>
        <end position="404"/>
    </location>
</feature>
<comment type="similarity">
    <text evidence="2">Belongs to the FliK family.</text>
</comment>
<dbReference type="PANTHER" id="PTHR37533">
    <property type="entry name" value="FLAGELLAR HOOK-LENGTH CONTROL PROTEIN"/>
    <property type="match status" value="1"/>
</dbReference>
<keyword evidence="7" id="KW-1185">Reference proteome</keyword>
<dbReference type="EMBL" id="JBHRZT010000020">
    <property type="protein sequence ID" value="MFC3882570.1"/>
    <property type="molecule type" value="Genomic_DNA"/>
</dbReference>
<dbReference type="Proteomes" id="UP001595752">
    <property type="component" value="Unassembled WGS sequence"/>
</dbReference>
<evidence type="ECO:0000313" key="7">
    <source>
        <dbReference type="Proteomes" id="UP001595752"/>
    </source>
</evidence>
<dbReference type="InterPro" id="IPR021136">
    <property type="entry name" value="Flagellar_hook_control-like_C"/>
</dbReference>
<feature type="domain" description="Flagellar hook-length control protein-like C-terminal" evidence="5">
    <location>
        <begin position="302"/>
        <end position="377"/>
    </location>
</feature>
<dbReference type="InterPro" id="IPR001635">
    <property type="entry name" value="Flag_hook_Flik"/>
</dbReference>
<dbReference type="RefSeq" id="WP_377912168.1">
    <property type="nucleotide sequence ID" value="NZ_JBHRZT010000020.1"/>
</dbReference>
<dbReference type="Gene3D" id="3.30.750.140">
    <property type="match status" value="1"/>
</dbReference>
<comment type="caution">
    <text evidence="6">The sequence shown here is derived from an EMBL/GenBank/DDBJ whole genome shotgun (WGS) entry which is preliminary data.</text>
</comment>
<name>A0ABV8B017_9BACI</name>
<comment type="function">
    <text evidence="1">Controls the length of the flagellar hook.</text>
</comment>
<dbReference type="CDD" id="cd17470">
    <property type="entry name" value="T3SS_Flik_C"/>
    <property type="match status" value="1"/>
</dbReference>
<accession>A0ABV8B017</accession>
<keyword evidence="3" id="KW-1005">Bacterial flagellum biogenesis</keyword>
<feature type="region of interest" description="Disordered" evidence="4">
    <location>
        <begin position="386"/>
        <end position="412"/>
    </location>
</feature>
<evidence type="ECO:0000256" key="4">
    <source>
        <dbReference type="SAM" id="MobiDB-lite"/>
    </source>
</evidence>
<dbReference type="PANTHER" id="PTHR37533:SF2">
    <property type="entry name" value="FLAGELLAR HOOK-LENGTH CONTROL PROTEIN"/>
    <property type="match status" value="1"/>
</dbReference>